<dbReference type="Proteomes" id="UP000221165">
    <property type="component" value="Unassembled WGS sequence"/>
</dbReference>
<feature type="compositionally biased region" description="Basic and acidic residues" evidence="6">
    <location>
        <begin position="225"/>
        <end position="237"/>
    </location>
</feature>
<evidence type="ECO:0000259" key="7">
    <source>
        <dbReference type="PROSITE" id="PS50059"/>
    </source>
</evidence>
<dbReference type="AlphaFoldDB" id="A0A2C6LFA7"/>
<evidence type="ECO:0000256" key="6">
    <source>
        <dbReference type="SAM" id="MobiDB-lite"/>
    </source>
</evidence>
<keyword evidence="4 5" id="KW-0413">Isomerase</keyword>
<dbReference type="PANTHER" id="PTHR43811">
    <property type="entry name" value="FKBP-TYPE PEPTIDYL-PROLYL CIS-TRANS ISOMERASE FKPA"/>
    <property type="match status" value="1"/>
</dbReference>
<feature type="compositionally biased region" description="Basic and acidic residues" evidence="6">
    <location>
        <begin position="275"/>
        <end position="293"/>
    </location>
</feature>
<gene>
    <name evidence="8" type="ORF">CSUI_000478</name>
</gene>
<evidence type="ECO:0000256" key="1">
    <source>
        <dbReference type="ARBA" id="ARBA00000971"/>
    </source>
</evidence>
<dbReference type="SUPFAM" id="SSF54534">
    <property type="entry name" value="FKBP-like"/>
    <property type="match status" value="1"/>
</dbReference>
<dbReference type="GeneID" id="94423923"/>
<dbReference type="VEuPathDB" id="ToxoDB:CSUI_000478"/>
<feature type="compositionally biased region" description="Acidic residues" evidence="6">
    <location>
        <begin position="178"/>
        <end position="187"/>
    </location>
</feature>
<dbReference type="GO" id="GO:0003755">
    <property type="term" value="F:peptidyl-prolyl cis-trans isomerase activity"/>
    <property type="evidence" value="ECO:0007669"/>
    <property type="project" value="UniProtKB-KW"/>
</dbReference>
<evidence type="ECO:0000256" key="4">
    <source>
        <dbReference type="ARBA" id="ARBA00023235"/>
    </source>
</evidence>
<feature type="region of interest" description="Disordered" evidence="6">
    <location>
        <begin position="150"/>
        <end position="399"/>
    </location>
</feature>
<evidence type="ECO:0000313" key="9">
    <source>
        <dbReference type="Proteomes" id="UP000221165"/>
    </source>
</evidence>
<feature type="compositionally biased region" description="Low complexity" evidence="6">
    <location>
        <begin position="240"/>
        <end position="274"/>
    </location>
</feature>
<proteinExistence type="predicted"/>
<evidence type="ECO:0000256" key="5">
    <source>
        <dbReference type="PROSITE-ProRule" id="PRU00277"/>
    </source>
</evidence>
<dbReference type="EMBL" id="MIGC01000186">
    <property type="protein sequence ID" value="PHJ25658.1"/>
    <property type="molecule type" value="Genomic_DNA"/>
</dbReference>
<evidence type="ECO:0000313" key="8">
    <source>
        <dbReference type="EMBL" id="PHJ25658.1"/>
    </source>
</evidence>
<feature type="compositionally biased region" description="Basic and acidic residues" evidence="6">
    <location>
        <begin position="339"/>
        <end position="382"/>
    </location>
</feature>
<dbReference type="EC" id="5.2.1.8" evidence="2 5"/>
<name>A0A2C6LFA7_9APIC</name>
<accession>A0A2C6LFA7</accession>
<keyword evidence="9" id="KW-1185">Reference proteome</keyword>
<dbReference type="RefSeq" id="XP_067927304.1">
    <property type="nucleotide sequence ID" value="XM_068060712.1"/>
</dbReference>
<sequence length="525" mass="57861">MWGKLLSLSSEEATTSSSSSSLASSVTFNAEQGRLCFTGVVLVPRNLHNLEKDEKRGKKGETPPPPPPRVMLSVRTLRSTDGGIPLVILDERNLQARLKLLFEEDVEFTVKSFSPPEVSSQWLVQLLGDTSPHPFDGDISDVEEEEECEEECCHSSSHGKKRRRDCGNEEKDRCDNLDQNEEDEEIPELIPSNGHKKNSSSSSLSSPSALSTQKETKKMKRKKDHDKDAILKSKGEGETSSPSSASLFHFSEAFDQTLPPSLAQQLSSSSSTLEQAEKDKKQVSSQEDNDRISSNRNSSSSDRNSNKKRRREDASSPPVTSDRKTSTAGSSSSTNCAMKRGESTPEKKRKEADGARIQDDHHDKDKNHSKTKEMGEKKRPAKETNSSPMKDQMKQHGEMERKVGDRIALPCGVKYEILALPSASKSAGMKKNNGGDRVGKGDRVSVQYKGLLAKSLRRFDSGRIKFVVGRGEVIRGMEEGVKGMRVGERRRLLIPSQLGYGKRGAPPAIPPHADLIFEVGLMTLG</sequence>
<reference evidence="8 9" key="1">
    <citation type="journal article" date="2017" name="Int. J. Parasitol.">
        <title>The genome of the protozoan parasite Cystoisospora suis and a reverse vaccinology approach to identify vaccine candidates.</title>
        <authorList>
            <person name="Palmieri N."/>
            <person name="Shrestha A."/>
            <person name="Ruttkowski B."/>
            <person name="Beck T."/>
            <person name="Vogl C."/>
            <person name="Tomley F."/>
            <person name="Blake D.P."/>
            <person name="Joachim A."/>
        </authorList>
    </citation>
    <scope>NUCLEOTIDE SEQUENCE [LARGE SCALE GENOMIC DNA]</scope>
    <source>
        <strain evidence="8 9">Wien I</strain>
    </source>
</reference>
<feature type="domain" description="PPIase FKBP-type" evidence="7">
    <location>
        <begin position="441"/>
        <end position="525"/>
    </location>
</feature>
<feature type="region of interest" description="Disordered" evidence="6">
    <location>
        <begin position="50"/>
        <end position="69"/>
    </location>
</feature>
<dbReference type="InterPro" id="IPR046357">
    <property type="entry name" value="PPIase_dom_sf"/>
</dbReference>
<protein>
    <recommendedName>
        <fullName evidence="2 5">peptidylprolyl isomerase</fullName>
        <ecNumber evidence="2 5">5.2.1.8</ecNumber>
    </recommendedName>
</protein>
<dbReference type="PANTHER" id="PTHR43811:SF19">
    <property type="entry name" value="39 KDA FK506-BINDING NUCLEAR PROTEIN"/>
    <property type="match status" value="1"/>
</dbReference>
<evidence type="ECO:0000256" key="2">
    <source>
        <dbReference type="ARBA" id="ARBA00013194"/>
    </source>
</evidence>
<feature type="compositionally biased region" description="Basic and acidic residues" evidence="6">
    <location>
        <begin position="165"/>
        <end position="176"/>
    </location>
</feature>
<comment type="catalytic activity">
    <reaction evidence="1 5">
        <text>[protein]-peptidylproline (omega=180) = [protein]-peptidylproline (omega=0)</text>
        <dbReference type="Rhea" id="RHEA:16237"/>
        <dbReference type="Rhea" id="RHEA-COMP:10747"/>
        <dbReference type="Rhea" id="RHEA-COMP:10748"/>
        <dbReference type="ChEBI" id="CHEBI:83833"/>
        <dbReference type="ChEBI" id="CHEBI:83834"/>
        <dbReference type="EC" id="5.2.1.8"/>
    </reaction>
</comment>
<feature type="compositionally biased region" description="Basic and acidic residues" evidence="6">
    <location>
        <begin position="50"/>
        <end position="61"/>
    </location>
</feature>
<dbReference type="Pfam" id="PF00254">
    <property type="entry name" value="FKBP_C"/>
    <property type="match status" value="1"/>
</dbReference>
<evidence type="ECO:0000256" key="3">
    <source>
        <dbReference type="ARBA" id="ARBA00023110"/>
    </source>
</evidence>
<feature type="compositionally biased region" description="Low complexity" evidence="6">
    <location>
        <begin position="199"/>
        <end position="211"/>
    </location>
</feature>
<feature type="region of interest" description="Disordered" evidence="6">
    <location>
        <begin position="1"/>
        <end position="23"/>
    </location>
</feature>
<feature type="compositionally biased region" description="Polar residues" evidence="6">
    <location>
        <begin position="326"/>
        <end position="336"/>
    </location>
</feature>
<comment type="caution">
    <text evidence="8">The sequence shown here is derived from an EMBL/GenBank/DDBJ whole genome shotgun (WGS) entry which is preliminary data.</text>
</comment>
<dbReference type="OrthoDB" id="1902587at2759"/>
<dbReference type="InterPro" id="IPR001179">
    <property type="entry name" value="PPIase_FKBP_dom"/>
</dbReference>
<dbReference type="PROSITE" id="PS50059">
    <property type="entry name" value="FKBP_PPIASE"/>
    <property type="match status" value="1"/>
</dbReference>
<organism evidence="8 9">
    <name type="scientific">Cystoisospora suis</name>
    <dbReference type="NCBI Taxonomy" id="483139"/>
    <lineage>
        <taxon>Eukaryota</taxon>
        <taxon>Sar</taxon>
        <taxon>Alveolata</taxon>
        <taxon>Apicomplexa</taxon>
        <taxon>Conoidasida</taxon>
        <taxon>Coccidia</taxon>
        <taxon>Eucoccidiorida</taxon>
        <taxon>Eimeriorina</taxon>
        <taxon>Sarcocystidae</taxon>
        <taxon>Cystoisospora</taxon>
    </lineage>
</organism>
<keyword evidence="3 5" id="KW-0697">Rotamase</keyword>
<dbReference type="Gene3D" id="3.10.50.40">
    <property type="match status" value="1"/>
</dbReference>
<feature type="compositionally biased region" description="Low complexity" evidence="6">
    <location>
        <begin position="294"/>
        <end position="303"/>
    </location>
</feature>